<dbReference type="GO" id="GO:0016747">
    <property type="term" value="F:acyltransferase activity, transferring groups other than amino-acyl groups"/>
    <property type="evidence" value="ECO:0007669"/>
    <property type="project" value="InterPro"/>
</dbReference>
<dbReference type="Proteomes" id="UP001084197">
    <property type="component" value="Unassembled WGS sequence"/>
</dbReference>
<gene>
    <name evidence="2" type="ORF">OWO01_02220</name>
</gene>
<dbReference type="InterPro" id="IPR000182">
    <property type="entry name" value="GNAT_dom"/>
</dbReference>
<dbReference type="Pfam" id="PF00583">
    <property type="entry name" value="Acetyltransf_1"/>
    <property type="match status" value="1"/>
</dbReference>
<name>A0A9J6R8R3_9BACI</name>
<sequence>MTTEKMMRQLQLRDLPIAKKMKTNITDDYVIEIFERLVTSENQSLYGLFIDEELVTIAGYTIFPGGYAMLGRLRSDVRVHGKGYATELLLYLIKQLKLNPKIVWIGGNTNIQNSSARRVLSKLGFSELKTFYGLPIQKRERINNVPGPIWQQVHSVQEKRALLTKLAKSNILKIYPYECFYPFPFRQELVTDEDLAESHFFQNPSADRWVILKKDFKKEAFVQVKYFWNDHFEQAGLFETIDEFVANDEEHPRPWFDFTDKGYKKIPDLTAFEVSDGWVLYGDWV</sequence>
<dbReference type="EMBL" id="JAPRAT010000003">
    <property type="protein sequence ID" value="MCZ0702024.1"/>
    <property type="molecule type" value="Genomic_DNA"/>
</dbReference>
<dbReference type="InterPro" id="IPR016181">
    <property type="entry name" value="Acyl_CoA_acyltransferase"/>
</dbReference>
<feature type="domain" description="N-acetyltransferase" evidence="1">
    <location>
        <begin position="5"/>
        <end position="141"/>
    </location>
</feature>
<dbReference type="RefSeq" id="WP_268778794.1">
    <property type="nucleotide sequence ID" value="NZ_JAPRAT010000003.1"/>
</dbReference>
<organism evidence="2 3">
    <name type="scientific">Natronobacillus azotifigens</name>
    <dbReference type="NCBI Taxonomy" id="472978"/>
    <lineage>
        <taxon>Bacteria</taxon>
        <taxon>Bacillati</taxon>
        <taxon>Bacillota</taxon>
        <taxon>Bacilli</taxon>
        <taxon>Bacillales</taxon>
        <taxon>Bacillaceae</taxon>
        <taxon>Natronobacillus</taxon>
    </lineage>
</organism>
<keyword evidence="3" id="KW-1185">Reference proteome</keyword>
<dbReference type="AlphaFoldDB" id="A0A9J6R8R3"/>
<dbReference type="Gene3D" id="3.40.630.30">
    <property type="match status" value="1"/>
</dbReference>
<comment type="caution">
    <text evidence="2">The sequence shown here is derived from an EMBL/GenBank/DDBJ whole genome shotgun (WGS) entry which is preliminary data.</text>
</comment>
<reference evidence="2" key="1">
    <citation type="submission" date="2022-11" db="EMBL/GenBank/DDBJ databases">
        <title>WGS of Natronobacillus azotifigens 24KS-1, an anaerobic diazotrophic haloalkaliphile from soda-rich habitats.</title>
        <authorList>
            <person name="Sorokin D.Y."/>
            <person name="Merkel A.Y."/>
        </authorList>
    </citation>
    <scope>NUCLEOTIDE SEQUENCE</scope>
    <source>
        <strain evidence="2">24KS-1</strain>
    </source>
</reference>
<evidence type="ECO:0000259" key="1">
    <source>
        <dbReference type="PROSITE" id="PS51186"/>
    </source>
</evidence>
<protein>
    <submittedName>
        <fullName evidence="2">GNAT family N-acetyltransferase</fullName>
    </submittedName>
</protein>
<proteinExistence type="predicted"/>
<dbReference type="PROSITE" id="PS51186">
    <property type="entry name" value="GNAT"/>
    <property type="match status" value="1"/>
</dbReference>
<accession>A0A9J6R8R3</accession>
<dbReference type="SUPFAM" id="SSF55729">
    <property type="entry name" value="Acyl-CoA N-acyltransferases (Nat)"/>
    <property type="match status" value="1"/>
</dbReference>
<evidence type="ECO:0000313" key="2">
    <source>
        <dbReference type="EMBL" id="MCZ0702024.1"/>
    </source>
</evidence>
<evidence type="ECO:0000313" key="3">
    <source>
        <dbReference type="Proteomes" id="UP001084197"/>
    </source>
</evidence>